<organism evidence="3 4">
    <name type="scientific">Geosmithia morbida</name>
    <dbReference type="NCBI Taxonomy" id="1094350"/>
    <lineage>
        <taxon>Eukaryota</taxon>
        <taxon>Fungi</taxon>
        <taxon>Dikarya</taxon>
        <taxon>Ascomycota</taxon>
        <taxon>Pezizomycotina</taxon>
        <taxon>Sordariomycetes</taxon>
        <taxon>Hypocreomycetidae</taxon>
        <taxon>Hypocreales</taxon>
        <taxon>Bionectriaceae</taxon>
        <taxon>Geosmithia</taxon>
    </lineage>
</organism>
<protein>
    <submittedName>
        <fullName evidence="3">Vacuolar transporter chaperone 1</fullName>
    </submittedName>
</protein>
<gene>
    <name evidence="3" type="ORF">GMORB2_1035</name>
</gene>
<comment type="caution">
    <text evidence="3">The sequence shown here is derived from an EMBL/GenBank/DDBJ whole genome shotgun (WGS) entry which is preliminary data.</text>
</comment>
<name>A0A9P4Z362_9HYPO</name>
<evidence type="ECO:0000256" key="2">
    <source>
        <dbReference type="SAM" id="Phobius"/>
    </source>
</evidence>
<accession>A0A9P4Z362</accession>
<keyword evidence="4" id="KW-1185">Reference proteome</keyword>
<reference evidence="3" key="1">
    <citation type="submission" date="2020-03" db="EMBL/GenBank/DDBJ databases">
        <title>Site-based positive gene gene selection in Geosmithia morbida across the United States reveals a broad range of putative effectors and factors for local host and environmental adapation.</title>
        <authorList>
            <person name="Onufrak A."/>
            <person name="Murdoch R.W."/>
            <person name="Gazis R."/>
            <person name="Huff M."/>
            <person name="Staton M."/>
            <person name="Klingeman W."/>
            <person name="Hadziabdic D."/>
        </authorList>
    </citation>
    <scope>NUCLEOTIDE SEQUENCE</scope>
    <source>
        <strain evidence="3">1262</strain>
    </source>
</reference>
<proteinExistence type="predicted"/>
<keyword evidence="2" id="KW-0472">Membrane</keyword>
<keyword evidence="2" id="KW-1133">Transmembrane helix</keyword>
<feature type="compositionally biased region" description="Basic and acidic residues" evidence="1">
    <location>
        <begin position="98"/>
        <end position="107"/>
    </location>
</feature>
<sequence>MLTMIYALVTYHWRARSIRVRGQAGFDDRFGPTLLAVVLLLAVVVNFILRIADRSNKEKNGMNRCPDIHMYRRPCHSRARTRLHGNTVLGPQLRHGPRRQEHPHRLDSPPAPLRKHGVLEPGLHRFEIVVFVFVFAVLFLIIAISLVLLRPIQYRPLHDVHPLLHPLLLGGTIVRRQFEELIILEPRPPLRLEYALALLHDCDELACLCWPGVQQNYTAPRPAPVADGSVRAAVGAGLEDVAGRVDDALAYLGRRDDRGGKDVVFGGEFCCDGFVGG</sequence>
<keyword evidence="2" id="KW-0812">Transmembrane</keyword>
<evidence type="ECO:0000313" key="4">
    <source>
        <dbReference type="Proteomes" id="UP000749293"/>
    </source>
</evidence>
<feature type="region of interest" description="Disordered" evidence="1">
    <location>
        <begin position="88"/>
        <end position="111"/>
    </location>
</feature>
<dbReference type="AlphaFoldDB" id="A0A9P4Z362"/>
<feature type="transmembrane region" description="Helical" evidence="2">
    <location>
        <begin position="30"/>
        <end position="49"/>
    </location>
</feature>
<dbReference type="EMBL" id="JAANYQ010000002">
    <property type="protein sequence ID" value="KAF4125789.1"/>
    <property type="molecule type" value="Genomic_DNA"/>
</dbReference>
<feature type="transmembrane region" description="Helical" evidence="2">
    <location>
        <begin position="128"/>
        <end position="149"/>
    </location>
</feature>
<evidence type="ECO:0000256" key="1">
    <source>
        <dbReference type="SAM" id="MobiDB-lite"/>
    </source>
</evidence>
<dbReference type="Proteomes" id="UP000749293">
    <property type="component" value="Unassembled WGS sequence"/>
</dbReference>
<evidence type="ECO:0000313" key="3">
    <source>
        <dbReference type="EMBL" id="KAF4125789.1"/>
    </source>
</evidence>
<dbReference type="RefSeq" id="XP_035324441.1">
    <property type="nucleotide sequence ID" value="XM_035463017.1"/>
</dbReference>
<dbReference type="GeneID" id="55967265"/>
<dbReference type="OrthoDB" id="2243669at2759"/>